<dbReference type="Proteomes" id="UP000799423">
    <property type="component" value="Unassembled WGS sequence"/>
</dbReference>
<evidence type="ECO:0000259" key="2">
    <source>
        <dbReference type="Pfam" id="PF13191"/>
    </source>
</evidence>
<evidence type="ECO:0000313" key="4">
    <source>
        <dbReference type="Proteomes" id="UP000799423"/>
    </source>
</evidence>
<organism evidence="3 4">
    <name type="scientific">Plenodomus tracheiphilus IPT5</name>
    <dbReference type="NCBI Taxonomy" id="1408161"/>
    <lineage>
        <taxon>Eukaryota</taxon>
        <taxon>Fungi</taxon>
        <taxon>Dikarya</taxon>
        <taxon>Ascomycota</taxon>
        <taxon>Pezizomycotina</taxon>
        <taxon>Dothideomycetes</taxon>
        <taxon>Pleosporomycetidae</taxon>
        <taxon>Pleosporales</taxon>
        <taxon>Pleosporineae</taxon>
        <taxon>Leptosphaeriaceae</taxon>
        <taxon>Plenodomus</taxon>
    </lineage>
</organism>
<reference evidence="3" key="1">
    <citation type="submission" date="2020-01" db="EMBL/GenBank/DDBJ databases">
        <authorList>
            <consortium name="DOE Joint Genome Institute"/>
            <person name="Haridas S."/>
            <person name="Albert R."/>
            <person name="Binder M."/>
            <person name="Bloem J."/>
            <person name="Labutti K."/>
            <person name="Salamov A."/>
            <person name="Andreopoulos B."/>
            <person name="Baker S.E."/>
            <person name="Barry K."/>
            <person name="Bills G."/>
            <person name="Bluhm B.H."/>
            <person name="Cannon C."/>
            <person name="Castanera R."/>
            <person name="Culley D.E."/>
            <person name="Daum C."/>
            <person name="Ezra D."/>
            <person name="Gonzalez J.B."/>
            <person name="Henrissat B."/>
            <person name="Kuo A."/>
            <person name="Liang C."/>
            <person name="Lipzen A."/>
            <person name="Lutzoni F."/>
            <person name="Magnuson J."/>
            <person name="Mondo S."/>
            <person name="Nolan M."/>
            <person name="Ohm R."/>
            <person name="Pangilinan J."/>
            <person name="Park H.-J."/>
            <person name="Ramirez L."/>
            <person name="Alfaro M."/>
            <person name="Sun H."/>
            <person name="Tritt A."/>
            <person name="Yoshinaga Y."/>
            <person name="Zwiers L.-H."/>
            <person name="Turgeon B.G."/>
            <person name="Goodwin S.B."/>
            <person name="Spatafora J.W."/>
            <person name="Crous P.W."/>
            <person name="Grigoriev I.V."/>
        </authorList>
    </citation>
    <scope>NUCLEOTIDE SEQUENCE</scope>
    <source>
        <strain evidence="3">IPT5</strain>
    </source>
</reference>
<dbReference type="InterPro" id="IPR041664">
    <property type="entry name" value="AAA_16"/>
</dbReference>
<keyword evidence="1" id="KW-0812">Transmembrane</keyword>
<dbReference type="Pfam" id="PF13191">
    <property type="entry name" value="AAA_16"/>
    <property type="match status" value="1"/>
</dbReference>
<dbReference type="InterPro" id="IPR027417">
    <property type="entry name" value="P-loop_NTPase"/>
</dbReference>
<evidence type="ECO:0000313" key="3">
    <source>
        <dbReference type="EMBL" id="KAF2856270.1"/>
    </source>
</evidence>
<proteinExistence type="predicted"/>
<protein>
    <recommendedName>
        <fullName evidence="2">Orc1-like AAA ATPase domain-containing protein</fullName>
    </recommendedName>
</protein>
<feature type="domain" description="Orc1-like AAA ATPase" evidence="2">
    <location>
        <begin position="67"/>
        <end position="175"/>
    </location>
</feature>
<feature type="transmembrane region" description="Helical" evidence="1">
    <location>
        <begin position="1131"/>
        <end position="1148"/>
    </location>
</feature>
<gene>
    <name evidence="3" type="ORF">T440DRAFT_474652</name>
</gene>
<evidence type="ECO:0000256" key="1">
    <source>
        <dbReference type="SAM" id="Phobius"/>
    </source>
</evidence>
<dbReference type="SUPFAM" id="SSF48452">
    <property type="entry name" value="TPR-like"/>
    <property type="match status" value="1"/>
</dbReference>
<keyword evidence="1" id="KW-1133">Transmembrane helix</keyword>
<dbReference type="Gene3D" id="1.25.40.10">
    <property type="entry name" value="Tetratricopeptide repeat domain"/>
    <property type="match status" value="2"/>
</dbReference>
<sequence length="1183" mass="134254">MTTKNITVNHDGGDAFYNICNEMHAHTHESDLVQPRDNAQERMKTTSIQIEIKKLKYYIERSELSFANPLHGTASLCPEVVVVHGERGTGKTTLCRAFARDSDAKEIFVHSWWINASGPAEFQANMEAALVDFLTPHRDDVAWTEAICRALTTLPSPWLLIVNDACAYALERLHEITPWVCAGRIVINTNERPDVIDATLRYDKIECRSMSPQQATDLLRAVSGRTYGDDNVYEEIARRLSYLPFALDIAGTYIKTQNKGHRFYEAERYLEILKNDRYQLLTSIVQQGDPLRNSVYKVISESIRQVQTEFDSACGSRAWPVQDTLRLLSFFPPDDLPISIMPLTNTTESMGFKSTETTGPTESHNDWIRQHVAAIAGVYPCSTWSVTAWDSLITTLHNFHLLDISVCGSTITYSMQPLLLGWARDTMHDQHESFNQWKITAMAMLASARLYKTRTPSESTVLLAKLFPHWQFCQLSSFGQPIAHNYNVNEVADLNIICTGNSITTKACQNLLFENHEFFKARGNPEHVLGSCKSLLMTRFLQSDTEAIIESRIQLAECLEMLGNHDAALNQRLVVLQNTKEYGRDAAHVHALLDVAKSFTKLGKYEEAYTRLKAALSDAKTLIWANDDDRLILIHKRFAIACQRTGRPKAASSNREALLEALRVNGYPEDHAEVLDAKLNLANSYIASHVTQKEKALKLQQEVLESETTSLPEDHPRVLLAKSSLAWTLVHMNTTSSLRKARGILVSILQIRREHLGPFHVRTLKTRIKLSICDIRAGDADRYEHALSELRQCIQDTSQKSERHEDIRLWAMNEYADAYIRHEEPKRRRHKVLAIRVAVYETAHKRFGLDNTRMIIPTINIAEALEGLYFWHAALPFRARVLHLTGALLEDCEVQKLKAKCRLAVNLGHSSHVEEQEYAGTLFQEALTDAKAHRDLDSVIDRTLSFCVIPYLEYLRSRQQFSVAINLIDSFLNDSDCSTMFLPEDIEGLEALRVRCRDEICDNWEPPIRYHDRPGTKLCTVNAEEDCPVFLFQNIPILNENLIRWEEGARLQPQRNAVRSLLPPIPSPLPWQSGSGITWTGPVDLSRFWSTIFEYCRFKGSRTALNIHDDGKATLRVMLRLLNTLLLRKRTFIAIALAFFLVIGSSSSNSSTTLYMDFTMVEAVLHGLIMGAWSRPSSRVTSA</sequence>
<dbReference type="Gene3D" id="3.40.50.300">
    <property type="entry name" value="P-loop containing nucleotide triphosphate hydrolases"/>
    <property type="match status" value="1"/>
</dbReference>
<dbReference type="GO" id="GO:0043531">
    <property type="term" value="F:ADP binding"/>
    <property type="evidence" value="ECO:0007669"/>
    <property type="project" value="InterPro"/>
</dbReference>
<keyword evidence="4" id="KW-1185">Reference proteome</keyword>
<dbReference type="AlphaFoldDB" id="A0A6A7BLC1"/>
<dbReference type="OrthoDB" id="3798865at2759"/>
<dbReference type="InterPro" id="IPR011990">
    <property type="entry name" value="TPR-like_helical_dom_sf"/>
</dbReference>
<accession>A0A6A7BLC1</accession>
<dbReference type="EMBL" id="MU006289">
    <property type="protein sequence ID" value="KAF2856270.1"/>
    <property type="molecule type" value="Genomic_DNA"/>
</dbReference>
<keyword evidence="1" id="KW-0472">Membrane</keyword>
<dbReference type="SUPFAM" id="SSF52540">
    <property type="entry name" value="P-loop containing nucleoside triphosphate hydrolases"/>
    <property type="match status" value="1"/>
</dbReference>
<name>A0A6A7BLC1_9PLEO</name>